<reference evidence="5 6" key="1">
    <citation type="submission" date="2020-03" db="EMBL/GenBank/DDBJ databases">
        <title>Genomic Encyclopedia of Type Strains, Phase IV (KMG-IV): sequencing the most valuable type-strain genomes for metagenomic binning, comparative biology and taxonomic classification.</title>
        <authorList>
            <person name="Goeker M."/>
        </authorList>
    </citation>
    <scope>NUCLEOTIDE SEQUENCE [LARGE SCALE GENOMIC DNA]</scope>
    <source>
        <strain evidence="5 6">DSM 7225</strain>
    </source>
</reference>
<gene>
    <name evidence="5" type="ORF">GGR89_004419</name>
</gene>
<dbReference type="PANTHER" id="PTHR33619:SF3">
    <property type="entry name" value="POLYSACCHARIDE EXPORT PROTEIN GFCE-RELATED"/>
    <property type="match status" value="1"/>
</dbReference>
<evidence type="ECO:0000259" key="4">
    <source>
        <dbReference type="Pfam" id="PF10531"/>
    </source>
</evidence>
<proteinExistence type="predicted"/>
<keyword evidence="1 2" id="KW-0732">Signal</keyword>
<feature type="domain" description="Soluble ligand binding" evidence="4">
    <location>
        <begin position="131"/>
        <end position="183"/>
    </location>
</feature>
<organism evidence="5 6">
    <name type="scientific">Sphingomonas trueperi</name>
    <dbReference type="NCBI Taxonomy" id="53317"/>
    <lineage>
        <taxon>Bacteria</taxon>
        <taxon>Pseudomonadati</taxon>
        <taxon>Pseudomonadota</taxon>
        <taxon>Alphaproteobacteria</taxon>
        <taxon>Sphingomonadales</taxon>
        <taxon>Sphingomonadaceae</taxon>
        <taxon>Sphingomonas</taxon>
    </lineage>
</organism>
<accession>A0A7X6BED3</accession>
<protein>
    <submittedName>
        <fullName evidence="5">Polysaccharide export outer membrane protein</fullName>
    </submittedName>
</protein>
<sequence>MKRFRSHVIRSVAVLAFGLSAAGCAGPNVVGSVPRGQAAYATMQPAPGEVAKDYVIGPLDTLDVGVFQEPDLSMKGVPVDVSGNISMPLIRTVQAAGLTTEQLAQELQTRLLKYYVRPQVTVVVATSVSQRVTVQGQVEEPGVYDIKGPTTLLNVIALAKGENRTAAMKDVVVFREVDSRKMVAVFDLGRIRRGQDPDPRILGNDIVVVGYSNVKGLWRDVLQAAPLLNAFRFYGR</sequence>
<evidence type="ECO:0000256" key="1">
    <source>
        <dbReference type="ARBA" id="ARBA00022729"/>
    </source>
</evidence>
<feature type="signal peptide" evidence="2">
    <location>
        <begin position="1"/>
        <end position="25"/>
    </location>
</feature>
<comment type="caution">
    <text evidence="5">The sequence shown here is derived from an EMBL/GenBank/DDBJ whole genome shotgun (WGS) entry which is preliminary data.</text>
</comment>
<dbReference type="InterPro" id="IPR003715">
    <property type="entry name" value="Poly_export_N"/>
</dbReference>
<dbReference type="Gene3D" id="3.30.1950.10">
    <property type="entry name" value="wza like domain"/>
    <property type="match status" value="1"/>
</dbReference>
<name>A0A7X6BED3_9SPHN</name>
<dbReference type="EMBL" id="JAATJB010000031">
    <property type="protein sequence ID" value="NJC00070.1"/>
    <property type="molecule type" value="Genomic_DNA"/>
</dbReference>
<dbReference type="Pfam" id="PF10531">
    <property type="entry name" value="SLBB"/>
    <property type="match status" value="1"/>
</dbReference>
<dbReference type="Pfam" id="PF02563">
    <property type="entry name" value="Poly_export"/>
    <property type="match status" value="1"/>
</dbReference>
<feature type="chain" id="PRO_5031474025" evidence="2">
    <location>
        <begin position="26"/>
        <end position="236"/>
    </location>
</feature>
<dbReference type="PROSITE" id="PS51257">
    <property type="entry name" value="PROKAR_LIPOPROTEIN"/>
    <property type="match status" value="1"/>
</dbReference>
<keyword evidence="6" id="KW-1185">Reference proteome</keyword>
<dbReference type="PANTHER" id="PTHR33619">
    <property type="entry name" value="POLYSACCHARIDE EXPORT PROTEIN GFCE-RELATED"/>
    <property type="match status" value="1"/>
</dbReference>
<evidence type="ECO:0000313" key="5">
    <source>
        <dbReference type="EMBL" id="NJC00070.1"/>
    </source>
</evidence>
<evidence type="ECO:0000256" key="2">
    <source>
        <dbReference type="SAM" id="SignalP"/>
    </source>
</evidence>
<evidence type="ECO:0000313" key="6">
    <source>
        <dbReference type="Proteomes" id="UP000531251"/>
    </source>
</evidence>
<dbReference type="AlphaFoldDB" id="A0A7X6BED3"/>
<evidence type="ECO:0000259" key="3">
    <source>
        <dbReference type="Pfam" id="PF02563"/>
    </source>
</evidence>
<dbReference type="Proteomes" id="UP000531251">
    <property type="component" value="Unassembled WGS sequence"/>
</dbReference>
<dbReference type="GO" id="GO:0015159">
    <property type="term" value="F:polysaccharide transmembrane transporter activity"/>
    <property type="evidence" value="ECO:0007669"/>
    <property type="project" value="InterPro"/>
</dbReference>
<dbReference type="InterPro" id="IPR049712">
    <property type="entry name" value="Poly_export"/>
</dbReference>
<dbReference type="InterPro" id="IPR019554">
    <property type="entry name" value="Soluble_ligand-bd"/>
</dbReference>
<feature type="domain" description="Polysaccharide export protein N-terminal" evidence="3">
    <location>
        <begin position="50"/>
        <end position="124"/>
    </location>
</feature>